<dbReference type="AlphaFoldDB" id="A0A3B0VCT6"/>
<protein>
    <recommendedName>
        <fullName evidence="2">Quinate/shikimate 5-dehydrogenase/glutamyl-tRNA reductase domain-containing protein</fullName>
    </recommendedName>
</protein>
<dbReference type="Pfam" id="PF01488">
    <property type="entry name" value="Shikimate_DH"/>
    <property type="match status" value="1"/>
</dbReference>
<dbReference type="EMBL" id="UOEU01000708">
    <property type="protein sequence ID" value="VAW38520.1"/>
    <property type="molecule type" value="Genomic_DNA"/>
</dbReference>
<gene>
    <name evidence="3" type="ORF">MNBD_CHLOROFLEXI01-2444</name>
</gene>
<name>A0A3B0VCT6_9ZZZZ</name>
<dbReference type="InterPro" id="IPR036291">
    <property type="entry name" value="NAD(P)-bd_dom_sf"/>
</dbReference>
<evidence type="ECO:0000256" key="1">
    <source>
        <dbReference type="SAM" id="Phobius"/>
    </source>
</evidence>
<keyword evidence="1" id="KW-1133">Transmembrane helix</keyword>
<feature type="transmembrane region" description="Helical" evidence="1">
    <location>
        <begin position="710"/>
        <end position="729"/>
    </location>
</feature>
<accession>A0A3B0VCT6</accession>
<dbReference type="SUPFAM" id="SSF51735">
    <property type="entry name" value="NAD(P)-binding Rossmann-fold domains"/>
    <property type="match status" value="1"/>
</dbReference>
<evidence type="ECO:0000313" key="3">
    <source>
        <dbReference type="EMBL" id="VAW38520.1"/>
    </source>
</evidence>
<proteinExistence type="predicted"/>
<feature type="domain" description="Quinate/shikimate 5-dehydrogenase/glutamyl-tRNA reductase" evidence="2">
    <location>
        <begin position="461"/>
        <end position="575"/>
    </location>
</feature>
<evidence type="ECO:0000259" key="2">
    <source>
        <dbReference type="Pfam" id="PF01488"/>
    </source>
</evidence>
<dbReference type="InterPro" id="IPR006151">
    <property type="entry name" value="Shikm_DH/Glu-tRNA_Rdtase"/>
</dbReference>
<sequence length="732" mass="79541">MADQAKFTIALLHYYGSEETEETIELLGNKIHIRHVGCERDLDKMAAQIKAFDGQVTAVALDGIVKTLRLGKAKVTHPDAEPLFNIAQQTPVVDGSGVRAAMERWAIRLAGEAQPGIWSRKRVLMAPGLNHGGLAQALAQYTEELRYADPTVYFALPPVPGVGSADALSRVAEPTLNQLRAYPFYRLFPSAGEALRPRSPKLFQWADVLAGHMEGIRRYGPEKLKRKIVVAESASEEDIADLRERGVSAIVTTMPPMGRKLAHLGAALFEACLVALRPDPDAALTENTYLNLMAQMDWTPGIQYLQPEEAGINKFAFVIHPLSVKFIHTHPQFRWTRFLPDRLVERVAAYLPPIYGGRITGIKSPATGQKIEGHLLFIGGTPRELMRRDPSFVYRRLIRASRMSERLGARLMGLGAFTSVVGDAGITVAQKADIAITSGNSLTVAATLETAKQAVVKMGNNLDDAHQGKVMVIGATGSIGSVCSRLLAQAVPNIVLVAPRPEKLIALKQTIEDETPGAVVTLSTMSDDYVGDCDLIVTTTTALNTRIIDITMCKPGAVICDIARPPDITEEEAALRPDVLVIESGEILLPGKPDFGMNIGLPPGVAYACLAETALLALDGRFEDYTLGRNIEIERVKEIYRLYKKHGLELSGIRSHDRFLTDEDLAKKRALADELRNDPVKLADVQRQAQAALPVKGGRSKARGGNGRTAMLAGVGAAVAAAVAGLFFWRRK</sequence>
<dbReference type="Gene3D" id="3.40.50.720">
    <property type="entry name" value="NAD(P)-binding Rossmann-like Domain"/>
    <property type="match status" value="1"/>
</dbReference>
<organism evidence="3">
    <name type="scientific">hydrothermal vent metagenome</name>
    <dbReference type="NCBI Taxonomy" id="652676"/>
    <lineage>
        <taxon>unclassified sequences</taxon>
        <taxon>metagenomes</taxon>
        <taxon>ecological metagenomes</taxon>
    </lineage>
</organism>
<reference evidence="3" key="1">
    <citation type="submission" date="2018-06" db="EMBL/GenBank/DDBJ databases">
        <authorList>
            <person name="Zhirakovskaya E."/>
        </authorList>
    </citation>
    <scope>NUCLEOTIDE SEQUENCE</scope>
</reference>
<keyword evidence="1" id="KW-0472">Membrane</keyword>
<keyword evidence="1" id="KW-0812">Transmembrane</keyword>